<feature type="transmembrane region" description="Helical" evidence="1">
    <location>
        <begin position="6"/>
        <end position="26"/>
    </location>
</feature>
<proteinExistence type="predicted"/>
<protein>
    <submittedName>
        <fullName evidence="2">Protein of uncharacterized function (DUF3100)</fullName>
    </submittedName>
</protein>
<keyword evidence="1" id="KW-0812">Transmembrane</keyword>
<dbReference type="Proteomes" id="UP000255277">
    <property type="component" value="Unassembled WGS sequence"/>
</dbReference>
<dbReference type="AlphaFoldDB" id="A0A380FPC5"/>
<organism evidence="2 3">
    <name type="scientific">Staphylococcus gallinarum</name>
    <dbReference type="NCBI Taxonomy" id="1293"/>
    <lineage>
        <taxon>Bacteria</taxon>
        <taxon>Bacillati</taxon>
        <taxon>Bacillota</taxon>
        <taxon>Bacilli</taxon>
        <taxon>Bacillales</taxon>
        <taxon>Staphylococcaceae</taxon>
        <taxon>Staphylococcus</taxon>
    </lineage>
</organism>
<keyword evidence="1" id="KW-0472">Membrane</keyword>
<gene>
    <name evidence="2" type="ORF">NCTC12195_04831</name>
</gene>
<keyword evidence="1" id="KW-1133">Transmembrane helix</keyword>
<dbReference type="EMBL" id="UHDK01000001">
    <property type="protein sequence ID" value="SUM35301.1"/>
    <property type="molecule type" value="Genomic_DNA"/>
</dbReference>
<evidence type="ECO:0000313" key="2">
    <source>
        <dbReference type="EMBL" id="SUM35301.1"/>
    </source>
</evidence>
<reference evidence="2 3" key="1">
    <citation type="submission" date="2018-06" db="EMBL/GenBank/DDBJ databases">
        <authorList>
            <consortium name="Pathogen Informatics"/>
            <person name="Doyle S."/>
        </authorList>
    </citation>
    <scope>NUCLEOTIDE SEQUENCE [LARGE SCALE GENOMIC DNA]</scope>
    <source>
        <strain evidence="2 3">NCTC12195</strain>
    </source>
</reference>
<dbReference type="Pfam" id="PF11299">
    <property type="entry name" value="DUF3100"/>
    <property type="match status" value="1"/>
</dbReference>
<evidence type="ECO:0000313" key="3">
    <source>
        <dbReference type="Proteomes" id="UP000255277"/>
    </source>
</evidence>
<feature type="transmembrane region" description="Helical" evidence="1">
    <location>
        <begin position="33"/>
        <end position="56"/>
    </location>
</feature>
<dbReference type="InterPro" id="IPR021450">
    <property type="entry name" value="DUF3100"/>
</dbReference>
<evidence type="ECO:0000256" key="1">
    <source>
        <dbReference type="SAM" id="Phobius"/>
    </source>
</evidence>
<feature type="transmembrane region" description="Helical" evidence="1">
    <location>
        <begin position="62"/>
        <end position="83"/>
    </location>
</feature>
<sequence length="105" mass="11095">MSIYIFGTIFGAIFFSIFAGLIISIVPLSPLAYAMASGVGSGVMTAAALGPLVSMYPDQASTITAFSGVSNLLTSVTGFIYRYTYSSPINTKILSINDGHKREIQ</sequence>
<name>A0A380FPC5_STAGA</name>
<accession>A0A380FPC5</accession>